<proteinExistence type="predicted"/>
<dbReference type="Pfam" id="PF04471">
    <property type="entry name" value="Mrr_cat"/>
    <property type="match status" value="1"/>
</dbReference>
<comment type="caution">
    <text evidence="2">The sequence shown here is derived from an EMBL/GenBank/DDBJ whole genome shotgun (WGS) entry which is preliminary data.</text>
</comment>
<accession>A0A158L0P5</accession>
<protein>
    <recommendedName>
        <fullName evidence="1">Restriction endonuclease type IV Mrr domain-containing protein</fullName>
    </recommendedName>
</protein>
<dbReference type="Proteomes" id="UP000054770">
    <property type="component" value="Unassembled WGS sequence"/>
</dbReference>
<evidence type="ECO:0000259" key="1">
    <source>
        <dbReference type="Pfam" id="PF04471"/>
    </source>
</evidence>
<evidence type="ECO:0000313" key="2">
    <source>
        <dbReference type="EMBL" id="SAL86947.1"/>
    </source>
</evidence>
<reference evidence="2" key="1">
    <citation type="submission" date="2016-01" db="EMBL/GenBank/DDBJ databases">
        <authorList>
            <person name="Peeters C."/>
        </authorList>
    </citation>
    <scope>NUCLEOTIDE SEQUENCE [LARGE SCALE GENOMIC DNA]</scope>
    <source>
        <strain evidence="2">LMG 22940</strain>
    </source>
</reference>
<dbReference type="InterPro" id="IPR007560">
    <property type="entry name" value="Restrct_endonuc_IV_Mrr"/>
</dbReference>
<dbReference type="GO" id="GO:0003677">
    <property type="term" value="F:DNA binding"/>
    <property type="evidence" value="ECO:0007669"/>
    <property type="project" value="InterPro"/>
</dbReference>
<dbReference type="GO" id="GO:0009307">
    <property type="term" value="P:DNA restriction-modification system"/>
    <property type="evidence" value="ECO:0007669"/>
    <property type="project" value="InterPro"/>
</dbReference>
<dbReference type="AlphaFoldDB" id="A0A158L0P5"/>
<dbReference type="GO" id="GO:0004519">
    <property type="term" value="F:endonuclease activity"/>
    <property type="evidence" value="ECO:0007669"/>
    <property type="project" value="InterPro"/>
</dbReference>
<sequence>MAPPSRTTNRLHFEDLSPSRFEDLSLALVYRLHRWEEIHHDGRSGADDGVDIRAMELAKDGSIRVWAVQCKRYGRFTGADAKAAVREAVAKASTPPDVMLLVVGCDVSISARSAYERAASTAGIGSAILWAASVLETKLYSDHPDLLFSFFGVSLARRERGRENDLRRTLAMKRKLKRVFGHGEPKPAVIIHSIDDEVYPSVDTAGSGTISPWFRAEFAGHYHTGIEVYIGLEHIIVDRSDNAWSTMEFGKGGLGAASDPEKAFANTRYDVLKVFIVGRIPFRNIFDVDEDGDEYYPGPHLYCRYADAGEPYEMIVRREVDGYKEYHQTDRFPFRARDTR</sequence>
<keyword evidence="3" id="KW-1185">Reference proteome</keyword>
<gene>
    <name evidence="2" type="ORF">AWB68_08213</name>
</gene>
<evidence type="ECO:0000313" key="3">
    <source>
        <dbReference type="Proteomes" id="UP000054770"/>
    </source>
</evidence>
<name>A0A158L0P5_9BURK</name>
<organism evidence="2 3">
    <name type="scientific">Caballeronia choica</name>
    <dbReference type="NCBI Taxonomy" id="326476"/>
    <lineage>
        <taxon>Bacteria</taxon>
        <taxon>Pseudomonadati</taxon>
        <taxon>Pseudomonadota</taxon>
        <taxon>Betaproteobacteria</taxon>
        <taxon>Burkholderiales</taxon>
        <taxon>Burkholderiaceae</taxon>
        <taxon>Caballeronia</taxon>
    </lineage>
</organism>
<dbReference type="RefSeq" id="WP_087649965.1">
    <property type="nucleotide sequence ID" value="NZ_FCON02000254.1"/>
</dbReference>
<dbReference type="OrthoDB" id="8452137at2"/>
<feature type="domain" description="Restriction endonuclease type IV Mrr" evidence="1">
    <location>
        <begin position="15"/>
        <end position="91"/>
    </location>
</feature>
<dbReference type="EMBL" id="FCON02000254">
    <property type="protein sequence ID" value="SAL86947.1"/>
    <property type="molecule type" value="Genomic_DNA"/>
</dbReference>